<gene>
    <name evidence="1" type="ORF">Adu01nite_27900</name>
</gene>
<protein>
    <submittedName>
        <fullName evidence="1">Uncharacterized protein</fullName>
    </submittedName>
</protein>
<reference evidence="1 2" key="1">
    <citation type="submission" date="2021-01" db="EMBL/GenBank/DDBJ databases">
        <title>Whole genome shotgun sequence of Actinoplanes durhamensis NBRC 14914.</title>
        <authorList>
            <person name="Komaki H."/>
            <person name="Tamura T."/>
        </authorList>
    </citation>
    <scope>NUCLEOTIDE SEQUENCE [LARGE SCALE GENOMIC DNA]</scope>
    <source>
        <strain evidence="1 2">NBRC 14914</strain>
    </source>
</reference>
<dbReference type="Proteomes" id="UP000637628">
    <property type="component" value="Unassembled WGS sequence"/>
</dbReference>
<dbReference type="RefSeq" id="WP_203727106.1">
    <property type="nucleotide sequence ID" value="NZ_BAAATX010000017.1"/>
</dbReference>
<accession>A0ABQ3YV15</accession>
<evidence type="ECO:0000313" key="1">
    <source>
        <dbReference type="EMBL" id="GIE01440.1"/>
    </source>
</evidence>
<keyword evidence="2" id="KW-1185">Reference proteome</keyword>
<comment type="caution">
    <text evidence="1">The sequence shown here is derived from an EMBL/GenBank/DDBJ whole genome shotgun (WGS) entry which is preliminary data.</text>
</comment>
<sequence length="237" mass="26816">MATSSSDLLSPYERRHADSLHELQRSSALEGEFGNADDLGPDLADLRPFADYGEAWAGVRLPEQMSGCALRFTELGARWQTSEGILGEFYFRPFSDLVTDAGGAEPWPEATDFQTDFMSQLRVFDQTPRSGAGKLTYLRLQPGPGPLEIWYSDIADIADDPYPDGFIKMDITYCEYLDALLLTKGTYGWQYLYTDISLDRGDFVATVEFLDGMLQLFPTIFPQHDYSDLRERLEARR</sequence>
<proteinExistence type="predicted"/>
<name>A0ABQ3YV15_9ACTN</name>
<organism evidence="1 2">
    <name type="scientific">Paractinoplanes durhamensis</name>
    <dbReference type="NCBI Taxonomy" id="113563"/>
    <lineage>
        <taxon>Bacteria</taxon>
        <taxon>Bacillati</taxon>
        <taxon>Actinomycetota</taxon>
        <taxon>Actinomycetes</taxon>
        <taxon>Micromonosporales</taxon>
        <taxon>Micromonosporaceae</taxon>
        <taxon>Paractinoplanes</taxon>
    </lineage>
</organism>
<dbReference type="EMBL" id="BOML01000022">
    <property type="protein sequence ID" value="GIE01440.1"/>
    <property type="molecule type" value="Genomic_DNA"/>
</dbReference>
<evidence type="ECO:0000313" key="2">
    <source>
        <dbReference type="Proteomes" id="UP000637628"/>
    </source>
</evidence>